<dbReference type="GO" id="GO:0005524">
    <property type="term" value="F:ATP binding"/>
    <property type="evidence" value="ECO:0007669"/>
    <property type="project" value="InterPro"/>
</dbReference>
<feature type="binding site" evidence="5">
    <location>
        <position position="224"/>
    </location>
    <ligand>
        <name>AMP</name>
        <dbReference type="ChEBI" id="CHEBI:456215"/>
    </ligand>
</feature>
<evidence type="ECO:0000256" key="4">
    <source>
        <dbReference type="ARBA" id="ARBA00023128"/>
    </source>
</evidence>
<evidence type="ECO:0000256" key="5">
    <source>
        <dbReference type="HAMAP-Rule" id="MF_03169"/>
    </source>
</evidence>
<dbReference type="InterPro" id="IPR000850">
    <property type="entry name" value="Adenylat/UMP-CMP_kin"/>
</dbReference>
<feature type="domain" description="Adenylate kinase active site lid" evidence="6">
    <location>
        <begin position="180"/>
        <end position="215"/>
    </location>
</feature>
<dbReference type="AlphaFoldDB" id="A0A6A6UTW1"/>
<proteinExistence type="inferred from homology"/>
<dbReference type="CDD" id="cd01428">
    <property type="entry name" value="ADK"/>
    <property type="match status" value="1"/>
</dbReference>
<comment type="similarity">
    <text evidence="5">Belongs to the adenylate kinase family. AK3 subfamily.</text>
</comment>
<keyword evidence="3 5" id="KW-0418">Kinase</keyword>
<dbReference type="EC" id="2.7.4.10" evidence="5"/>
<dbReference type="Gene3D" id="3.40.50.300">
    <property type="entry name" value="P-loop containing nucleotide triphosphate hydrolases"/>
    <property type="match status" value="1"/>
</dbReference>
<dbReference type="EMBL" id="MU004230">
    <property type="protein sequence ID" value="KAF2674923.1"/>
    <property type="molecule type" value="Genomic_DNA"/>
</dbReference>
<evidence type="ECO:0000256" key="3">
    <source>
        <dbReference type="ARBA" id="ARBA00022777"/>
    </source>
</evidence>
<dbReference type="GO" id="GO:0046899">
    <property type="term" value="F:nucleoside triphosphate adenylate kinase activity"/>
    <property type="evidence" value="ECO:0007669"/>
    <property type="project" value="UniProtKB-UniRule"/>
</dbReference>
<dbReference type="HAMAP" id="MF_00235">
    <property type="entry name" value="Adenylate_kinase_Adk"/>
    <property type="match status" value="1"/>
</dbReference>
<feature type="binding site" evidence="5">
    <location>
        <begin position="21"/>
        <end position="26"/>
    </location>
    <ligand>
        <name>GTP</name>
        <dbReference type="ChEBI" id="CHEBI:37565"/>
    </ligand>
</feature>
<evidence type="ECO:0000259" key="6">
    <source>
        <dbReference type="Pfam" id="PF05191"/>
    </source>
</evidence>
<keyword evidence="2 5" id="KW-0547">Nucleotide-binding</keyword>
<dbReference type="GO" id="GO:0005525">
    <property type="term" value="F:GTP binding"/>
    <property type="evidence" value="ECO:0007669"/>
    <property type="project" value="UniProtKB-KW"/>
</dbReference>
<feature type="binding site" evidence="5">
    <location>
        <position position="253"/>
    </location>
    <ligand>
        <name>GTP</name>
        <dbReference type="ChEBI" id="CHEBI:37565"/>
    </ligand>
</feature>
<dbReference type="PRINTS" id="PR00094">
    <property type="entry name" value="ADENYLTKNASE"/>
</dbReference>
<comment type="function">
    <text evidence="5">Involved in maintaining the homeostasis of cellular nucleotides by catalyzing the interconversion of nucleoside phosphates. Has GTP:AMP phosphotransferase and ITP:AMP phosphotransferase activities.</text>
</comment>
<dbReference type="SUPFAM" id="SSF57774">
    <property type="entry name" value="Microbial and mitochondrial ADK, insert 'zinc finger' domain"/>
    <property type="match status" value="1"/>
</dbReference>
<comment type="catalytic activity">
    <reaction evidence="5">
        <text>a ribonucleoside 5'-triphosphate + AMP = a ribonucleoside 5'-diphosphate + ADP</text>
        <dbReference type="Rhea" id="RHEA:13749"/>
        <dbReference type="ChEBI" id="CHEBI:57930"/>
        <dbReference type="ChEBI" id="CHEBI:61557"/>
        <dbReference type="ChEBI" id="CHEBI:456215"/>
        <dbReference type="ChEBI" id="CHEBI:456216"/>
        <dbReference type="EC" id="2.7.4.10"/>
    </reaction>
</comment>
<feature type="region of interest" description="NMPbind" evidence="5">
    <location>
        <begin position="42"/>
        <end position="71"/>
    </location>
</feature>
<dbReference type="GO" id="GO:0006172">
    <property type="term" value="P:ADP biosynthetic process"/>
    <property type="evidence" value="ECO:0007669"/>
    <property type="project" value="UniProtKB-UniRule"/>
</dbReference>
<evidence type="ECO:0000313" key="8">
    <source>
        <dbReference type="Proteomes" id="UP000799302"/>
    </source>
</evidence>
<accession>A0A6A6UTW1</accession>
<feature type="binding site" evidence="5">
    <location>
        <begin position="189"/>
        <end position="190"/>
    </location>
    <ligand>
        <name>GTP</name>
        <dbReference type="ChEBI" id="CHEBI:37565"/>
    </ligand>
</feature>
<dbReference type="PROSITE" id="PS00113">
    <property type="entry name" value="ADENYLATE_KINASE"/>
    <property type="match status" value="1"/>
</dbReference>
<dbReference type="InterPro" id="IPR027417">
    <property type="entry name" value="P-loop_NTPase"/>
</dbReference>
<comment type="caution">
    <text evidence="5">Lacks conserved residue(s) required for the propagation of feature annotation.</text>
</comment>
<dbReference type="OrthoDB" id="439792at2759"/>
<comment type="subcellular location">
    <subcellularLocation>
        <location evidence="5">Mitochondrion matrix</location>
    </subcellularLocation>
</comment>
<dbReference type="HAMAP" id="MF_03169">
    <property type="entry name" value="Adenylate_kinase_AK3"/>
    <property type="match status" value="1"/>
</dbReference>
<feature type="region of interest" description="LID" evidence="5">
    <location>
        <begin position="179"/>
        <end position="216"/>
    </location>
</feature>
<comment type="domain">
    <text evidence="5">Consists of three domains, a large central CORE domain and two small peripheral domains, NMPbind and LID, which undergo movements during catalysis. The LID domain closes over the site of phosphoryl transfer upon GTP binding. Assembling and dissambling the active center during each catalytic cycle provides an effective means to prevent GTP hydrolysis.</text>
</comment>
<dbReference type="SUPFAM" id="SSF52540">
    <property type="entry name" value="P-loop containing nucleoside triphosphate hydrolases"/>
    <property type="match status" value="1"/>
</dbReference>
<feature type="binding site" evidence="5">
    <location>
        <position position="150"/>
    </location>
    <ligand>
        <name>AMP</name>
        <dbReference type="ChEBI" id="CHEBI:456215"/>
    </ligand>
</feature>
<reference evidence="7" key="1">
    <citation type="journal article" date="2020" name="Stud. Mycol.">
        <title>101 Dothideomycetes genomes: a test case for predicting lifestyles and emergence of pathogens.</title>
        <authorList>
            <person name="Haridas S."/>
            <person name="Albert R."/>
            <person name="Binder M."/>
            <person name="Bloem J."/>
            <person name="Labutti K."/>
            <person name="Salamov A."/>
            <person name="Andreopoulos B."/>
            <person name="Baker S."/>
            <person name="Barry K."/>
            <person name="Bills G."/>
            <person name="Bluhm B."/>
            <person name="Cannon C."/>
            <person name="Castanera R."/>
            <person name="Culley D."/>
            <person name="Daum C."/>
            <person name="Ezra D."/>
            <person name="Gonzalez J."/>
            <person name="Henrissat B."/>
            <person name="Kuo A."/>
            <person name="Liang C."/>
            <person name="Lipzen A."/>
            <person name="Lutzoni F."/>
            <person name="Magnuson J."/>
            <person name="Mondo S."/>
            <person name="Nolan M."/>
            <person name="Ohm R."/>
            <person name="Pangilinan J."/>
            <person name="Park H.-J."/>
            <person name="Ramirez L."/>
            <person name="Alfaro M."/>
            <person name="Sun H."/>
            <person name="Tritt A."/>
            <person name="Yoshinaga Y."/>
            <person name="Zwiers L.-H."/>
            <person name="Turgeon B."/>
            <person name="Goodwin S."/>
            <person name="Spatafora J."/>
            <person name="Crous P."/>
            <person name="Grigoriev I."/>
        </authorList>
    </citation>
    <scope>NUCLEOTIDE SEQUENCE</scope>
    <source>
        <strain evidence="7">CBS 115976</strain>
    </source>
</reference>
<feature type="binding site" evidence="5">
    <location>
        <position position="43"/>
    </location>
    <ligand>
        <name>AMP</name>
        <dbReference type="ChEBI" id="CHEBI:456215"/>
    </ligand>
</feature>
<keyword evidence="8" id="KW-1185">Reference proteome</keyword>
<dbReference type="PANTHER" id="PTHR23359">
    <property type="entry name" value="NUCLEOTIDE KINASE"/>
    <property type="match status" value="1"/>
</dbReference>
<dbReference type="GO" id="GO:0005759">
    <property type="term" value="C:mitochondrial matrix"/>
    <property type="evidence" value="ECO:0007669"/>
    <property type="project" value="UniProtKB-SubCell"/>
</dbReference>
<gene>
    <name evidence="5" type="primary">ADK2</name>
    <name evidence="7" type="ORF">BT63DRAFT_420181</name>
</gene>
<dbReference type="Proteomes" id="UP000799302">
    <property type="component" value="Unassembled WGS sequence"/>
</dbReference>
<organism evidence="7 8">
    <name type="scientific">Microthyrium microscopicum</name>
    <dbReference type="NCBI Taxonomy" id="703497"/>
    <lineage>
        <taxon>Eukaryota</taxon>
        <taxon>Fungi</taxon>
        <taxon>Dikarya</taxon>
        <taxon>Ascomycota</taxon>
        <taxon>Pezizomycotina</taxon>
        <taxon>Dothideomycetes</taxon>
        <taxon>Dothideomycetes incertae sedis</taxon>
        <taxon>Microthyriales</taxon>
        <taxon>Microthyriaceae</taxon>
        <taxon>Microthyrium</taxon>
    </lineage>
</organism>
<feature type="binding site" evidence="5">
    <location>
        <begin position="143"/>
        <end position="146"/>
    </location>
    <ligand>
        <name>AMP</name>
        <dbReference type="ChEBI" id="CHEBI:456215"/>
    </ligand>
</feature>
<dbReference type="GO" id="GO:0046039">
    <property type="term" value="P:GTP metabolic process"/>
    <property type="evidence" value="ECO:0007669"/>
    <property type="project" value="UniProtKB-UniRule"/>
</dbReference>
<dbReference type="InterPro" id="IPR028586">
    <property type="entry name" value="AK3/Ak4_mitochondrial"/>
</dbReference>
<feature type="binding site" evidence="5">
    <location>
        <position position="48"/>
    </location>
    <ligand>
        <name>AMP</name>
        <dbReference type="ChEBI" id="CHEBI:456215"/>
    </ligand>
</feature>
<dbReference type="InterPro" id="IPR033690">
    <property type="entry name" value="Adenylat_kinase_CS"/>
</dbReference>
<protein>
    <recommendedName>
        <fullName evidence="5">GTP:AMP phosphotransferase, mitochondrial</fullName>
        <ecNumber evidence="5">2.7.4.10</ecNumber>
    </recommendedName>
    <alternativeName>
        <fullName evidence="5">Adenylate kinase 3</fullName>
        <shortName evidence="5">AK 3</shortName>
    </alternativeName>
</protein>
<sequence length="271" mass="30285">MAAATFQLSRPARLLVFGSPGVGKGTQSTRLIQRYPQLATISSGDLLRQNVTSRTPLGIMAESKMKAGKMVPDNMMLRLILNELSKRGWVNSGPRVPYTVQATSISDPMDYAVSTNPFSMDQVSLPQEYTYSDSPTASFILDGFPRNAAQAAQVEKLIPLNFVVNIQTPADIIIARICNRWVHAPSGRVYNTTFNAPKVDGRDDITGEQLTRRADDDPEVWKQRIVEFEKASQPLLEHYDRKGLLWTVNGNSSDEISPKLFAEFEKRFCRT</sequence>
<dbReference type="InterPro" id="IPR036193">
    <property type="entry name" value="ADK_active_lid_dom_sf"/>
</dbReference>
<feature type="binding site" evidence="5">
    <location>
        <position position="213"/>
    </location>
    <ligand>
        <name>AMP</name>
        <dbReference type="ChEBI" id="CHEBI:456215"/>
    </ligand>
</feature>
<dbReference type="GO" id="GO:0046041">
    <property type="term" value="P:ITP metabolic process"/>
    <property type="evidence" value="ECO:0007669"/>
    <property type="project" value="UniProtKB-UniRule"/>
</dbReference>
<evidence type="ECO:0000256" key="1">
    <source>
        <dbReference type="ARBA" id="ARBA00022679"/>
    </source>
</evidence>
<feature type="binding site" evidence="5">
    <location>
        <position position="180"/>
    </location>
    <ligand>
        <name>GTP</name>
        <dbReference type="ChEBI" id="CHEBI:37565"/>
    </ligand>
</feature>
<dbReference type="Pfam" id="PF00406">
    <property type="entry name" value="ADK"/>
    <property type="match status" value="2"/>
</dbReference>
<keyword evidence="5" id="KW-0342">GTP-binding</keyword>
<dbReference type="GO" id="GO:0046033">
    <property type="term" value="P:AMP metabolic process"/>
    <property type="evidence" value="ECO:0007669"/>
    <property type="project" value="UniProtKB-UniRule"/>
</dbReference>
<dbReference type="Pfam" id="PF05191">
    <property type="entry name" value="ADK_lid"/>
    <property type="match status" value="1"/>
</dbReference>
<evidence type="ECO:0000256" key="2">
    <source>
        <dbReference type="ARBA" id="ARBA00022741"/>
    </source>
</evidence>
<evidence type="ECO:0000313" key="7">
    <source>
        <dbReference type="EMBL" id="KAF2674923.1"/>
    </source>
</evidence>
<dbReference type="GO" id="GO:0004017">
    <property type="term" value="F:AMP kinase activity"/>
    <property type="evidence" value="ECO:0007669"/>
    <property type="project" value="InterPro"/>
</dbReference>
<keyword evidence="1 5" id="KW-0808">Transferase</keyword>
<comment type="subunit">
    <text evidence="5">Monomer.</text>
</comment>
<keyword evidence="4 5" id="KW-0496">Mitochondrion</keyword>
<dbReference type="InterPro" id="IPR007862">
    <property type="entry name" value="Adenylate_kinase_lid-dom"/>
</dbReference>
<name>A0A6A6UTW1_9PEZI</name>